<evidence type="ECO:0000256" key="6">
    <source>
        <dbReference type="ARBA" id="ARBA00022695"/>
    </source>
</evidence>
<evidence type="ECO:0000259" key="12">
    <source>
        <dbReference type="Pfam" id="PF01743"/>
    </source>
</evidence>
<dbReference type="GO" id="GO:0016779">
    <property type="term" value="F:nucleotidyltransferase activity"/>
    <property type="evidence" value="ECO:0007669"/>
    <property type="project" value="UniProtKB-KW"/>
</dbReference>
<evidence type="ECO:0000256" key="10">
    <source>
        <dbReference type="ARBA" id="ARBA00022884"/>
    </source>
</evidence>
<dbReference type="PANTHER" id="PTHR47545">
    <property type="entry name" value="MULTIFUNCTIONAL CCA PROTEIN"/>
    <property type="match status" value="1"/>
</dbReference>
<dbReference type="Pfam" id="PF01966">
    <property type="entry name" value="HD"/>
    <property type="match status" value="1"/>
</dbReference>
<feature type="non-terminal residue" evidence="15">
    <location>
        <position position="394"/>
    </location>
</feature>
<organism evidence="15">
    <name type="scientific">marine metagenome</name>
    <dbReference type="NCBI Taxonomy" id="408172"/>
    <lineage>
        <taxon>unclassified sequences</taxon>
        <taxon>metagenomes</taxon>
        <taxon>ecological metagenomes</taxon>
    </lineage>
</organism>
<evidence type="ECO:0000256" key="7">
    <source>
        <dbReference type="ARBA" id="ARBA00022723"/>
    </source>
</evidence>
<dbReference type="SUPFAM" id="SSF81891">
    <property type="entry name" value="Poly A polymerase C-terminal region-like"/>
    <property type="match status" value="1"/>
</dbReference>
<keyword evidence="10" id="KW-0694">RNA-binding</keyword>
<evidence type="ECO:0000256" key="5">
    <source>
        <dbReference type="ARBA" id="ARBA00022694"/>
    </source>
</evidence>
<dbReference type="Gene3D" id="1.10.3090.10">
    <property type="entry name" value="cca-adding enzyme, domain 2"/>
    <property type="match status" value="1"/>
</dbReference>
<keyword evidence="3" id="KW-0820">tRNA-binding</keyword>
<dbReference type="NCBIfam" id="TIGR00277">
    <property type="entry name" value="HDIG"/>
    <property type="match status" value="1"/>
</dbReference>
<dbReference type="Pfam" id="PF12627">
    <property type="entry name" value="PolyA_pol_RNAbd"/>
    <property type="match status" value="1"/>
</dbReference>
<evidence type="ECO:0000256" key="9">
    <source>
        <dbReference type="ARBA" id="ARBA00022842"/>
    </source>
</evidence>
<dbReference type="CDD" id="cd00077">
    <property type="entry name" value="HDc"/>
    <property type="match status" value="1"/>
</dbReference>
<evidence type="ECO:0000259" key="13">
    <source>
        <dbReference type="Pfam" id="PF01966"/>
    </source>
</evidence>
<keyword evidence="4" id="KW-0808">Transferase</keyword>
<feature type="domain" description="tRNA nucleotidyltransferase/poly(A) polymerase RNA and SrmB- binding" evidence="14">
    <location>
        <begin position="179"/>
        <end position="240"/>
    </location>
</feature>
<keyword evidence="5" id="KW-0819">tRNA processing</keyword>
<protein>
    <recommendedName>
        <fullName evidence="16">HD domain-containing protein</fullName>
    </recommendedName>
</protein>
<evidence type="ECO:0000256" key="4">
    <source>
        <dbReference type="ARBA" id="ARBA00022679"/>
    </source>
</evidence>
<comment type="cofactor">
    <cofactor evidence="1">
        <name>Mg(2+)</name>
        <dbReference type="ChEBI" id="CHEBI:18420"/>
    </cofactor>
</comment>
<dbReference type="SUPFAM" id="SSF81301">
    <property type="entry name" value="Nucleotidyltransferase"/>
    <property type="match status" value="1"/>
</dbReference>
<evidence type="ECO:0000256" key="8">
    <source>
        <dbReference type="ARBA" id="ARBA00022741"/>
    </source>
</evidence>
<evidence type="ECO:0000256" key="2">
    <source>
        <dbReference type="ARBA" id="ARBA00007265"/>
    </source>
</evidence>
<evidence type="ECO:0000256" key="3">
    <source>
        <dbReference type="ARBA" id="ARBA00022555"/>
    </source>
</evidence>
<feature type="region of interest" description="Disordered" evidence="11">
    <location>
        <begin position="372"/>
        <end position="394"/>
    </location>
</feature>
<feature type="domain" description="HD" evidence="13">
    <location>
        <begin position="310"/>
        <end position="378"/>
    </location>
</feature>
<evidence type="ECO:0000259" key="14">
    <source>
        <dbReference type="Pfam" id="PF12627"/>
    </source>
</evidence>
<feature type="domain" description="Poly A polymerase head" evidence="12">
    <location>
        <begin position="30"/>
        <end position="154"/>
    </location>
</feature>
<dbReference type="Gene3D" id="3.30.460.10">
    <property type="entry name" value="Beta Polymerase, domain 2"/>
    <property type="match status" value="1"/>
</dbReference>
<evidence type="ECO:0008006" key="16">
    <source>
        <dbReference type="Google" id="ProtNLM"/>
    </source>
</evidence>
<dbReference type="Pfam" id="PF01743">
    <property type="entry name" value="PolyA_pol"/>
    <property type="match status" value="1"/>
</dbReference>
<evidence type="ECO:0000256" key="11">
    <source>
        <dbReference type="SAM" id="MobiDB-lite"/>
    </source>
</evidence>
<dbReference type="InterPro" id="IPR043519">
    <property type="entry name" value="NT_sf"/>
</dbReference>
<dbReference type="PANTHER" id="PTHR47545:SF2">
    <property type="entry name" value="CC-ADDING TRNA NUCLEOTIDYLTRANSFERASE"/>
    <property type="match status" value="1"/>
</dbReference>
<accession>A0A382K3S7</accession>
<keyword evidence="8" id="KW-0547">Nucleotide-binding</keyword>
<reference evidence="15" key="1">
    <citation type="submission" date="2018-05" db="EMBL/GenBank/DDBJ databases">
        <authorList>
            <person name="Lanie J.A."/>
            <person name="Ng W.-L."/>
            <person name="Kazmierczak K.M."/>
            <person name="Andrzejewski T.M."/>
            <person name="Davidsen T.M."/>
            <person name="Wayne K.J."/>
            <person name="Tettelin H."/>
            <person name="Glass J.I."/>
            <person name="Rusch D."/>
            <person name="Podicherti R."/>
            <person name="Tsui H.-C.T."/>
            <person name="Winkler M.E."/>
        </authorList>
    </citation>
    <scope>NUCLEOTIDE SEQUENCE</scope>
</reference>
<dbReference type="AlphaFoldDB" id="A0A382K3S7"/>
<dbReference type="GO" id="GO:0000049">
    <property type="term" value="F:tRNA binding"/>
    <property type="evidence" value="ECO:0007669"/>
    <property type="project" value="UniProtKB-KW"/>
</dbReference>
<evidence type="ECO:0000313" key="15">
    <source>
        <dbReference type="EMBL" id="SVC18918.1"/>
    </source>
</evidence>
<gene>
    <name evidence="15" type="ORF">METZ01_LOCUS271772</name>
</gene>
<dbReference type="EMBL" id="UINC01078137">
    <property type="protein sequence ID" value="SVC18918.1"/>
    <property type="molecule type" value="Genomic_DNA"/>
</dbReference>
<dbReference type="InterPro" id="IPR050124">
    <property type="entry name" value="tRNA_CCA-adding_enzyme"/>
</dbReference>
<feature type="compositionally biased region" description="Polar residues" evidence="11">
    <location>
        <begin position="372"/>
        <end position="383"/>
    </location>
</feature>
<dbReference type="InterPro" id="IPR006675">
    <property type="entry name" value="HDIG_dom"/>
</dbReference>
<proteinExistence type="inferred from homology"/>
<dbReference type="InterPro" id="IPR006674">
    <property type="entry name" value="HD_domain"/>
</dbReference>
<comment type="similarity">
    <text evidence="2">Belongs to the tRNA nucleotidyltransferase/poly(A) polymerase family.</text>
</comment>
<dbReference type="GO" id="GO:0046872">
    <property type="term" value="F:metal ion binding"/>
    <property type="evidence" value="ECO:0007669"/>
    <property type="project" value="UniProtKB-KW"/>
</dbReference>
<sequence>MKPPTAGYYRLPIQVSHIGSALSQIPVKSYLVGGVLRDSILGTTNPDVDIVVVGSALDVSKKVAIIMNGKSFPLDTSRDIYRVLAKVSETEIQIDIASAQNGISSDIEKRDFTINSLALDINDVDCKYGVPQFEISKIIDEHRGMEDILNGSLRMTSSQVFKEDPLRILRGARLTAQYNLDIDKYTETQIKESSSLISRVSSERIRDEFLKLLSLQQSTRNLTKMDELGILTNIIPELEASRETSQPPSHHWKVLEHMVQTVGQAENIVTGKQINAGPYPKFTLKYIPSTDAHLTYFEQIYSDSQSRLTFLKLACLLHDVGKPKTKTLDPDGKTRFLGHDKVGEEIARSILKRMKFSNSGIELVTNQISNHLRPSQISNQGQDPTPKAIRKYYN</sequence>
<dbReference type="GO" id="GO:0008033">
    <property type="term" value="P:tRNA processing"/>
    <property type="evidence" value="ECO:0007669"/>
    <property type="project" value="UniProtKB-KW"/>
</dbReference>
<keyword evidence="6" id="KW-0548">Nucleotidyltransferase</keyword>
<name>A0A382K3S7_9ZZZZ</name>
<keyword evidence="9" id="KW-0460">Magnesium</keyword>
<dbReference type="GO" id="GO:0000166">
    <property type="term" value="F:nucleotide binding"/>
    <property type="evidence" value="ECO:0007669"/>
    <property type="project" value="UniProtKB-KW"/>
</dbReference>
<keyword evidence="7" id="KW-0479">Metal-binding</keyword>
<dbReference type="InterPro" id="IPR032828">
    <property type="entry name" value="PolyA_RNA-bd"/>
</dbReference>
<evidence type="ECO:0000256" key="1">
    <source>
        <dbReference type="ARBA" id="ARBA00001946"/>
    </source>
</evidence>
<dbReference type="InterPro" id="IPR002646">
    <property type="entry name" value="PolA_pol_head_dom"/>
</dbReference>
<dbReference type="InterPro" id="IPR003607">
    <property type="entry name" value="HD/PDEase_dom"/>
</dbReference>